<reference evidence="1" key="1">
    <citation type="submission" date="2023-11" db="EMBL/GenBank/DDBJ databases">
        <title>Gracilibacillus pellucida a moderately halophilic bacterium isolated from saline soil in Xinjiang province.</title>
        <authorList>
            <person name="Zhang Z."/>
            <person name="Tan F."/>
            <person name="Wang Y."/>
            <person name="Xia M."/>
        </authorList>
    </citation>
    <scope>NUCLEOTIDE SEQUENCE</scope>
    <source>
        <strain evidence="1">S3-1-1</strain>
    </source>
</reference>
<dbReference type="EMBL" id="JAWZSR010000005">
    <property type="protein sequence ID" value="MDX8046465.1"/>
    <property type="molecule type" value="Genomic_DNA"/>
</dbReference>
<keyword evidence="2" id="KW-1185">Reference proteome</keyword>
<gene>
    <name evidence="1" type="ORF">SH601_10770</name>
</gene>
<comment type="caution">
    <text evidence="1">The sequence shown here is derived from an EMBL/GenBank/DDBJ whole genome shotgun (WGS) entry which is preliminary data.</text>
</comment>
<sequence>MVAGKVIPVTILTGFLGAGKTTLLNNLLKDRLEENIAVIINEFGDTSIDSQLVVTTKEEIVEINSGCICCNVRGDLIDILNNMIEQEEKIDRIVIETTGMVNPAPVIQTFLMDEQMAKVFEIDSVITLVDGKHIWQHLNEEEPAQQIAFADLLLLNKVDLITDEEKQTLKEQLASMNPHAKRIYTTYANVDTEELIGKKSFDVTSVLKVAPNLLTNTHHHHHNNDIVSYVIKDNRPLDLDKVNKWFAYLVRIKGEQLYRYKGVLNIKQIERPVVFQGVHMLFAGTEGPKWTNNEVRGSEIVFIGKKLDLEELEKGFRYCLA</sequence>
<name>A0ACC6M657_9BACI</name>
<evidence type="ECO:0000313" key="1">
    <source>
        <dbReference type="EMBL" id="MDX8046465.1"/>
    </source>
</evidence>
<organism evidence="1 2">
    <name type="scientific">Gracilibacillus pellucidus</name>
    <dbReference type="NCBI Taxonomy" id="3095368"/>
    <lineage>
        <taxon>Bacteria</taxon>
        <taxon>Bacillati</taxon>
        <taxon>Bacillota</taxon>
        <taxon>Bacilli</taxon>
        <taxon>Bacillales</taxon>
        <taxon>Bacillaceae</taxon>
        <taxon>Gracilibacillus</taxon>
    </lineage>
</organism>
<dbReference type="Proteomes" id="UP001277972">
    <property type="component" value="Unassembled WGS sequence"/>
</dbReference>
<protein>
    <submittedName>
        <fullName evidence="1">GTP-binding protein</fullName>
    </submittedName>
</protein>
<proteinExistence type="predicted"/>
<accession>A0ACC6M657</accession>
<evidence type="ECO:0000313" key="2">
    <source>
        <dbReference type="Proteomes" id="UP001277972"/>
    </source>
</evidence>